<dbReference type="Proteomes" id="UP001215151">
    <property type="component" value="Unassembled WGS sequence"/>
</dbReference>
<dbReference type="GO" id="GO:0006364">
    <property type="term" value="P:rRNA processing"/>
    <property type="evidence" value="ECO:0007669"/>
    <property type="project" value="InterPro"/>
</dbReference>
<dbReference type="GO" id="GO:0004132">
    <property type="term" value="F:dCMP deaminase activity"/>
    <property type="evidence" value="ECO:0007669"/>
    <property type="project" value="UniProtKB-EC"/>
</dbReference>
<evidence type="ECO:0000256" key="6">
    <source>
        <dbReference type="ARBA" id="ARBA00022833"/>
    </source>
</evidence>
<organism evidence="12 13">
    <name type="scientific">Trametes cubensis</name>
    <dbReference type="NCBI Taxonomy" id="1111947"/>
    <lineage>
        <taxon>Eukaryota</taxon>
        <taxon>Fungi</taxon>
        <taxon>Dikarya</taxon>
        <taxon>Basidiomycota</taxon>
        <taxon>Agaricomycotina</taxon>
        <taxon>Agaricomycetes</taxon>
        <taxon>Polyporales</taxon>
        <taxon>Polyporaceae</taxon>
        <taxon>Trametes</taxon>
    </lineage>
</organism>
<dbReference type="PANTHER" id="PTHR11086">
    <property type="entry name" value="DEOXYCYTIDYLATE DEAMINASE-RELATED"/>
    <property type="match status" value="1"/>
</dbReference>
<dbReference type="InterPro" id="IPR015517">
    <property type="entry name" value="dCMP_deaminase-rel"/>
</dbReference>
<comment type="cofactor">
    <cofactor evidence="1">
        <name>Zn(2+)</name>
        <dbReference type="ChEBI" id="CHEBI:29105"/>
    </cofactor>
</comment>
<evidence type="ECO:0000313" key="12">
    <source>
        <dbReference type="EMBL" id="KAJ8472969.1"/>
    </source>
</evidence>
<protein>
    <recommendedName>
        <fullName evidence="9">Deoxycytidylate deaminase</fullName>
        <ecNumber evidence="7">3.5.4.12</ecNumber>
    </recommendedName>
    <alternativeName>
        <fullName evidence="8">dCMP deaminase</fullName>
    </alternativeName>
</protein>
<dbReference type="Gene3D" id="3.30.1330.30">
    <property type="match status" value="1"/>
</dbReference>
<dbReference type="Pfam" id="PF00383">
    <property type="entry name" value="dCMP_cyt_deam_1"/>
    <property type="match status" value="1"/>
</dbReference>
<keyword evidence="3" id="KW-0479">Metal-binding</keyword>
<dbReference type="InterPro" id="IPR029064">
    <property type="entry name" value="Ribosomal_eL30-like_sf"/>
</dbReference>
<feature type="region of interest" description="Disordered" evidence="10">
    <location>
        <begin position="299"/>
        <end position="332"/>
    </location>
</feature>
<evidence type="ECO:0000256" key="9">
    <source>
        <dbReference type="ARBA" id="ARBA00071582"/>
    </source>
</evidence>
<dbReference type="GO" id="GO:0008270">
    <property type="term" value="F:zinc ion binding"/>
    <property type="evidence" value="ECO:0007669"/>
    <property type="project" value="InterPro"/>
</dbReference>
<dbReference type="PROSITE" id="PS51747">
    <property type="entry name" value="CYT_DCMP_DEAMINASES_2"/>
    <property type="match status" value="1"/>
</dbReference>
<feature type="region of interest" description="Disordered" evidence="10">
    <location>
        <begin position="88"/>
        <end position="120"/>
    </location>
</feature>
<dbReference type="InterPro" id="IPR002125">
    <property type="entry name" value="CMP_dCMP_dom"/>
</dbReference>
<dbReference type="Gene3D" id="3.40.140.10">
    <property type="entry name" value="Cytidine Deaminase, domain 2"/>
    <property type="match status" value="1"/>
</dbReference>
<evidence type="ECO:0000256" key="7">
    <source>
        <dbReference type="ARBA" id="ARBA00038938"/>
    </source>
</evidence>
<dbReference type="FunFam" id="3.40.140.10:FF:000035">
    <property type="entry name" value="dCMP deaminase"/>
    <property type="match status" value="1"/>
</dbReference>
<evidence type="ECO:0000256" key="5">
    <source>
        <dbReference type="ARBA" id="ARBA00022801"/>
    </source>
</evidence>
<dbReference type="InterPro" id="IPR016193">
    <property type="entry name" value="Cytidine_deaminase-like"/>
</dbReference>
<gene>
    <name evidence="12" type="ORF">ONZ51_g8163</name>
</gene>
<evidence type="ECO:0000259" key="11">
    <source>
        <dbReference type="PROSITE" id="PS51747"/>
    </source>
</evidence>
<comment type="caution">
    <text evidence="12">The sequence shown here is derived from an EMBL/GenBank/DDBJ whole genome shotgun (WGS) entry which is preliminary data.</text>
</comment>
<evidence type="ECO:0000256" key="8">
    <source>
        <dbReference type="ARBA" id="ARBA00041763"/>
    </source>
</evidence>
<evidence type="ECO:0000256" key="2">
    <source>
        <dbReference type="ARBA" id="ARBA00006576"/>
    </source>
</evidence>
<evidence type="ECO:0000256" key="4">
    <source>
        <dbReference type="ARBA" id="ARBA00022727"/>
    </source>
</evidence>
<dbReference type="SUPFAM" id="SSF53927">
    <property type="entry name" value="Cytidine deaminase-like"/>
    <property type="match status" value="1"/>
</dbReference>
<dbReference type="EC" id="3.5.4.12" evidence="7"/>
<evidence type="ECO:0000256" key="10">
    <source>
        <dbReference type="SAM" id="MobiDB-lite"/>
    </source>
</evidence>
<dbReference type="InterPro" id="IPR016192">
    <property type="entry name" value="APOBEC/CMP_deaminase_Zn-bd"/>
</dbReference>
<evidence type="ECO:0000256" key="1">
    <source>
        <dbReference type="ARBA" id="ARBA00001947"/>
    </source>
</evidence>
<dbReference type="GO" id="GO:0009165">
    <property type="term" value="P:nucleotide biosynthetic process"/>
    <property type="evidence" value="ECO:0007669"/>
    <property type="project" value="UniProtKB-KW"/>
</dbReference>
<evidence type="ECO:0000256" key="3">
    <source>
        <dbReference type="ARBA" id="ARBA00022723"/>
    </source>
</evidence>
<feature type="compositionally biased region" description="Basic and acidic residues" evidence="10">
    <location>
        <begin position="317"/>
        <end position="326"/>
    </location>
</feature>
<dbReference type="InterPro" id="IPR035105">
    <property type="entry name" value="Deoxycytidylate_deaminase_dom"/>
</dbReference>
<sequence length="649" mass="71359">MSNRAKARDNTDRRVVYRSVVDNPFRVRWPTVPLNVQNSILACVVDMLAGVAEYTIARENGHCRKRSRKRSATDVRIIKRRKGPLTTDARTTMEDASSSRAADICDTMPSGSSEDSTPVPPIMSSLKIGINEVTKTLEQLASSYRQTITPDMKRGSESAGRSDASTPRSRIVLACRADVDPPAIMAHIPSLVAACNSCAAASTAQQRTWLVPLPTGAEYTLAEALGLRRASVLLIEHKLHITTPEAGSLLYNQVQLPFSVRDVYAIMFIAIIGTRLAGKSTTENFFIKHKGFVPVKLLNRTATQEPKPSGKVLPSHTGEDHSREDLGGDSPYDPVFNNPRDSFLTLTSPVSSCIPSPGPGQEQGQPLWFSSPADLLAHVTRNWRTNFVTTELDTPDLLAEFLTRPFVLVVSVDAPLLTRYRRALESSNVKRTLEDFIREHDVFYYGPEGHGQDTPSLRSVGFAQRSQPSFHSLSQLANVHVVNSFETISGLQDHLNELDLLNKERLRPGWDTYFMQLASLASQRSNCMKRRVGAILVRNARVVSTGYNGTPRGLKNCNEGGCTRCNTASETPDECLCLHAEENALLEAGRVGDGAILYCNTCPCLKCTIKIIQTGIREVVYNLSYKVDDASAALFAEAGVILRRHPIPA</sequence>
<name>A0AAD7TRD5_9APHY</name>
<dbReference type="InterPro" id="IPR013241">
    <property type="entry name" value="RNase_P_Pop3"/>
</dbReference>
<dbReference type="GO" id="GO:0008033">
    <property type="term" value="P:tRNA processing"/>
    <property type="evidence" value="ECO:0007669"/>
    <property type="project" value="InterPro"/>
</dbReference>
<reference evidence="12" key="1">
    <citation type="submission" date="2022-11" db="EMBL/GenBank/DDBJ databases">
        <title>Genome Sequence of Cubamyces cubensis.</title>
        <authorList>
            <person name="Buettner E."/>
        </authorList>
    </citation>
    <scope>NUCLEOTIDE SEQUENCE</scope>
    <source>
        <strain evidence="12">MPL-01</strain>
    </source>
</reference>
<keyword evidence="6" id="KW-0862">Zinc</keyword>
<dbReference type="GO" id="GO:0005737">
    <property type="term" value="C:cytoplasm"/>
    <property type="evidence" value="ECO:0007669"/>
    <property type="project" value="TreeGrafter"/>
</dbReference>
<comment type="similarity">
    <text evidence="2">Belongs to the cytidine and deoxycytidylate deaminase family.</text>
</comment>
<dbReference type="PANTHER" id="PTHR11086:SF18">
    <property type="entry name" value="DEOXYCYTIDYLATE DEAMINASE"/>
    <property type="match status" value="1"/>
</dbReference>
<dbReference type="PROSITE" id="PS00903">
    <property type="entry name" value="CYT_DCMP_DEAMINASES_1"/>
    <property type="match status" value="1"/>
</dbReference>
<keyword evidence="13" id="KW-1185">Reference proteome</keyword>
<proteinExistence type="inferred from homology"/>
<keyword evidence="4" id="KW-0545">Nucleotide biosynthesis</keyword>
<keyword evidence="5" id="KW-0378">Hydrolase</keyword>
<dbReference type="Pfam" id="PF08228">
    <property type="entry name" value="RNase_P_pop3"/>
    <property type="match status" value="1"/>
</dbReference>
<feature type="compositionally biased region" description="Polar residues" evidence="10">
    <location>
        <begin position="88"/>
        <end position="100"/>
    </location>
</feature>
<evidence type="ECO:0000313" key="13">
    <source>
        <dbReference type="Proteomes" id="UP001215151"/>
    </source>
</evidence>
<feature type="domain" description="CMP/dCMP-type deaminase" evidence="11">
    <location>
        <begin position="509"/>
        <end position="634"/>
    </location>
</feature>
<dbReference type="AlphaFoldDB" id="A0AAD7TRD5"/>
<accession>A0AAD7TRD5</accession>
<dbReference type="CDD" id="cd01286">
    <property type="entry name" value="deoxycytidylate_deaminase"/>
    <property type="match status" value="1"/>
</dbReference>
<dbReference type="EMBL" id="JAPEVG010000239">
    <property type="protein sequence ID" value="KAJ8472969.1"/>
    <property type="molecule type" value="Genomic_DNA"/>
</dbReference>